<gene>
    <name evidence="1" type="ORF">C2S53_010914</name>
</gene>
<comment type="caution">
    <text evidence="1">The sequence shown here is derived from an EMBL/GenBank/DDBJ whole genome shotgun (WGS) entry which is preliminary data.</text>
</comment>
<dbReference type="AlphaFoldDB" id="A0AAD4J0U7"/>
<reference evidence="1 2" key="1">
    <citation type="journal article" date="2021" name="Nat. Commun.">
        <title>Incipient diploidization of the medicinal plant Perilla within 10,000 years.</title>
        <authorList>
            <person name="Zhang Y."/>
            <person name="Shen Q."/>
            <person name="Leng L."/>
            <person name="Zhang D."/>
            <person name="Chen S."/>
            <person name="Shi Y."/>
            <person name="Ning Z."/>
            <person name="Chen S."/>
        </authorList>
    </citation>
    <scope>NUCLEOTIDE SEQUENCE [LARGE SCALE GENOMIC DNA]</scope>
    <source>
        <strain evidence="2">cv. PC099</strain>
    </source>
</reference>
<protein>
    <submittedName>
        <fullName evidence="1">Uncharacterized protein</fullName>
    </submittedName>
</protein>
<dbReference type="EMBL" id="SDAM02000322">
    <property type="protein sequence ID" value="KAH6824839.1"/>
    <property type="molecule type" value="Genomic_DNA"/>
</dbReference>
<accession>A0AAD4J0U7</accession>
<dbReference type="Proteomes" id="UP001190926">
    <property type="component" value="Unassembled WGS sequence"/>
</dbReference>
<evidence type="ECO:0000313" key="1">
    <source>
        <dbReference type="EMBL" id="KAH6824839.1"/>
    </source>
</evidence>
<keyword evidence="2" id="KW-1185">Reference proteome</keyword>
<organism evidence="1 2">
    <name type="scientific">Perilla frutescens var. hirtella</name>
    <name type="common">Perilla citriodora</name>
    <name type="synonym">Perilla setoyensis</name>
    <dbReference type="NCBI Taxonomy" id="608512"/>
    <lineage>
        <taxon>Eukaryota</taxon>
        <taxon>Viridiplantae</taxon>
        <taxon>Streptophyta</taxon>
        <taxon>Embryophyta</taxon>
        <taxon>Tracheophyta</taxon>
        <taxon>Spermatophyta</taxon>
        <taxon>Magnoliopsida</taxon>
        <taxon>eudicotyledons</taxon>
        <taxon>Gunneridae</taxon>
        <taxon>Pentapetalae</taxon>
        <taxon>asterids</taxon>
        <taxon>lamiids</taxon>
        <taxon>Lamiales</taxon>
        <taxon>Lamiaceae</taxon>
        <taxon>Nepetoideae</taxon>
        <taxon>Elsholtzieae</taxon>
        <taxon>Perilla</taxon>
    </lineage>
</organism>
<evidence type="ECO:0000313" key="2">
    <source>
        <dbReference type="Proteomes" id="UP001190926"/>
    </source>
</evidence>
<proteinExistence type="predicted"/>
<sequence>MELCSENNLWKFMDEERKSINLPRRFSFGNNAECPDSQLSSARASCASAASFPLWKMSPETPWTRSPMVSSPSPPLLYHCIAARATSSLSQSRRTTFSPALTAAESTLGSSRIARKLFA</sequence>
<name>A0AAD4J0U7_PERFH</name>